<dbReference type="EMBL" id="JWZT01001146">
    <property type="protein sequence ID" value="KII72691.1"/>
    <property type="molecule type" value="Genomic_DNA"/>
</dbReference>
<evidence type="ECO:0000313" key="1">
    <source>
        <dbReference type="EMBL" id="KII72691.1"/>
    </source>
</evidence>
<evidence type="ECO:0000313" key="2">
    <source>
        <dbReference type="Proteomes" id="UP000031668"/>
    </source>
</evidence>
<gene>
    <name evidence="1" type="ORF">RF11_15200</name>
</gene>
<accession>A0A0C2MZE4</accession>
<reference evidence="1 2" key="1">
    <citation type="journal article" date="2014" name="Genome Biol. Evol.">
        <title>The genome of the myxosporean Thelohanellus kitauei shows adaptations to nutrient acquisition within its fish host.</title>
        <authorList>
            <person name="Yang Y."/>
            <person name="Xiong J."/>
            <person name="Zhou Z."/>
            <person name="Huo F."/>
            <person name="Miao W."/>
            <person name="Ran C."/>
            <person name="Liu Y."/>
            <person name="Zhang J."/>
            <person name="Feng J."/>
            <person name="Wang M."/>
            <person name="Wang M."/>
            <person name="Wang L."/>
            <person name="Yao B."/>
        </authorList>
    </citation>
    <scope>NUCLEOTIDE SEQUENCE [LARGE SCALE GENOMIC DNA]</scope>
    <source>
        <strain evidence="1">Wuqing</strain>
    </source>
</reference>
<organism evidence="1 2">
    <name type="scientific">Thelohanellus kitauei</name>
    <name type="common">Myxosporean</name>
    <dbReference type="NCBI Taxonomy" id="669202"/>
    <lineage>
        <taxon>Eukaryota</taxon>
        <taxon>Metazoa</taxon>
        <taxon>Cnidaria</taxon>
        <taxon>Myxozoa</taxon>
        <taxon>Myxosporea</taxon>
        <taxon>Bivalvulida</taxon>
        <taxon>Platysporina</taxon>
        <taxon>Myxobolidae</taxon>
        <taxon>Thelohanellus</taxon>
    </lineage>
</organism>
<dbReference type="AlphaFoldDB" id="A0A0C2MZE4"/>
<name>A0A0C2MZE4_THEKT</name>
<comment type="caution">
    <text evidence="1">The sequence shown here is derived from an EMBL/GenBank/DDBJ whole genome shotgun (WGS) entry which is preliminary data.</text>
</comment>
<sequence length="164" mass="18773">MSEFSLSHFKCNELVYEKRVKVSSTVTSRKIIILANSREMDGNNLKDAQNTQNGKRDGLKTSLLNLQNSVLYMLSSFQKYKTNAFDRMYSNLIILTVFYEYIANNRHSVYFDFRPLLSDPNKSSSLDVRFPNYTSLALHFTGYSDGPTSISAMMLHTAIKSKIL</sequence>
<dbReference type="Proteomes" id="UP000031668">
    <property type="component" value="Unassembled WGS sequence"/>
</dbReference>
<proteinExistence type="predicted"/>
<protein>
    <submittedName>
        <fullName evidence="1">Uncharacterized protein</fullName>
    </submittedName>
</protein>
<keyword evidence="2" id="KW-1185">Reference proteome</keyword>